<feature type="compositionally biased region" description="Basic and acidic residues" evidence="1">
    <location>
        <begin position="424"/>
        <end position="436"/>
    </location>
</feature>
<feature type="region of interest" description="Disordered" evidence="1">
    <location>
        <begin position="79"/>
        <end position="299"/>
    </location>
</feature>
<dbReference type="GeneID" id="40311599"/>
<gene>
    <name evidence="2" type="ORF">BESB_066730</name>
</gene>
<accession>A0A2A9MGT7</accession>
<feature type="compositionally biased region" description="Basic and acidic residues" evidence="1">
    <location>
        <begin position="108"/>
        <end position="131"/>
    </location>
</feature>
<feature type="compositionally biased region" description="Acidic residues" evidence="1">
    <location>
        <begin position="271"/>
        <end position="281"/>
    </location>
</feature>
<dbReference type="Proteomes" id="UP000224006">
    <property type="component" value="Chromosome VI"/>
</dbReference>
<evidence type="ECO:0000256" key="1">
    <source>
        <dbReference type="SAM" id="MobiDB-lite"/>
    </source>
</evidence>
<feature type="compositionally biased region" description="Acidic residues" evidence="1">
    <location>
        <begin position="392"/>
        <end position="401"/>
    </location>
</feature>
<proteinExistence type="predicted"/>
<dbReference type="RefSeq" id="XP_029218649.1">
    <property type="nucleotide sequence ID" value="XM_029365066.1"/>
</dbReference>
<feature type="compositionally biased region" description="Basic and acidic residues" evidence="1">
    <location>
        <begin position="351"/>
        <end position="362"/>
    </location>
</feature>
<organism evidence="2 3">
    <name type="scientific">Besnoitia besnoiti</name>
    <name type="common">Apicomplexan protozoan</name>
    <dbReference type="NCBI Taxonomy" id="94643"/>
    <lineage>
        <taxon>Eukaryota</taxon>
        <taxon>Sar</taxon>
        <taxon>Alveolata</taxon>
        <taxon>Apicomplexa</taxon>
        <taxon>Conoidasida</taxon>
        <taxon>Coccidia</taxon>
        <taxon>Eucoccidiorida</taxon>
        <taxon>Eimeriorina</taxon>
        <taxon>Sarcocystidae</taxon>
        <taxon>Besnoitia</taxon>
    </lineage>
</organism>
<dbReference type="EMBL" id="NWUJ01000006">
    <property type="protein sequence ID" value="PFH34640.1"/>
    <property type="molecule type" value="Genomic_DNA"/>
</dbReference>
<protein>
    <submittedName>
        <fullName evidence="2">Uncharacterized protein</fullName>
    </submittedName>
</protein>
<feature type="compositionally biased region" description="Acidic residues" evidence="1">
    <location>
        <begin position="373"/>
        <end position="384"/>
    </location>
</feature>
<feature type="region of interest" description="Disordered" evidence="1">
    <location>
        <begin position="342"/>
        <end position="510"/>
    </location>
</feature>
<evidence type="ECO:0000313" key="2">
    <source>
        <dbReference type="EMBL" id="PFH34640.1"/>
    </source>
</evidence>
<keyword evidence="3" id="KW-1185">Reference proteome</keyword>
<reference evidence="2 3" key="1">
    <citation type="submission" date="2017-09" db="EMBL/GenBank/DDBJ databases">
        <title>Genome sequencing of Besnoitia besnoiti strain Bb-Ger1.</title>
        <authorList>
            <person name="Schares G."/>
            <person name="Venepally P."/>
            <person name="Lorenzi H.A."/>
        </authorList>
    </citation>
    <scope>NUCLEOTIDE SEQUENCE [LARGE SCALE GENOMIC DNA]</scope>
    <source>
        <strain evidence="2 3">Bb-Ger1</strain>
    </source>
</reference>
<feature type="compositionally biased region" description="Low complexity" evidence="1">
    <location>
        <begin position="202"/>
        <end position="214"/>
    </location>
</feature>
<evidence type="ECO:0000313" key="3">
    <source>
        <dbReference type="Proteomes" id="UP000224006"/>
    </source>
</evidence>
<feature type="region of interest" description="Disordered" evidence="1">
    <location>
        <begin position="1"/>
        <end position="20"/>
    </location>
</feature>
<dbReference type="OrthoDB" id="332574at2759"/>
<feature type="compositionally biased region" description="Basic and acidic residues" evidence="1">
    <location>
        <begin position="166"/>
        <end position="188"/>
    </location>
</feature>
<dbReference type="AlphaFoldDB" id="A0A2A9MGT7"/>
<feature type="compositionally biased region" description="Basic and acidic residues" evidence="1">
    <location>
        <begin position="402"/>
        <end position="415"/>
    </location>
</feature>
<dbReference type="KEGG" id="bbes:BESB_066730"/>
<feature type="compositionally biased region" description="Basic and acidic residues" evidence="1">
    <location>
        <begin position="147"/>
        <end position="156"/>
    </location>
</feature>
<feature type="compositionally biased region" description="Basic residues" evidence="1">
    <location>
        <begin position="498"/>
        <end position="510"/>
    </location>
</feature>
<feature type="region of interest" description="Disordered" evidence="1">
    <location>
        <begin position="32"/>
        <end position="58"/>
    </location>
</feature>
<sequence length="510" mass="56729">MISPKHASRRASSPPPSCKPDLEAHAFAECAASTAGSSLEAGPRSRELTSRSTSYEYPVFEETTNLRAADALSHAGIAKKEAMQLKNGDGARPPPSRDAQRRGLPRVNTEKRNGALTRDPSRLDTQRSDSRGRKRNAADADQEQTNDESKREMRQREHAKRGSHGRARENPREGVAKGRGENEGDHLRKQVAGVKVSKSDRQSGGSSPSSLAALRPKHATKSRDHEAAQASFRRGRNRKEGHTEDDATPEAARKRELKKLNRRRSQVRTQEEEDDEEDDGSDSSPDTEPIVFPRRQQPLRYFRASKYQALLEEAKKKGQTKKRSSALQGDLLSLYGGVDMWESSEEDDDWSPEKVYGRDQARRLLRNKQSESSSDEEDDDENDDASGASENETAENSEDDTDPRVGRAERGEEKKRRPAGSGGETRELMHIRESPRSRPRQMNTRKGSAPCKGSDGGTKSVDGRGDVAEGDETEEPAKAAYVKTKSKTQAADADQLPRRRQRKARKLDNQ</sequence>
<feature type="compositionally biased region" description="Basic residues" evidence="1">
    <location>
        <begin position="255"/>
        <end position="266"/>
    </location>
</feature>
<name>A0A2A9MGT7_BESBE</name>
<dbReference type="VEuPathDB" id="ToxoDB:BESB_066730"/>
<comment type="caution">
    <text evidence="2">The sequence shown here is derived from an EMBL/GenBank/DDBJ whole genome shotgun (WGS) entry which is preliminary data.</text>
</comment>